<feature type="compositionally biased region" description="Gly residues" evidence="1">
    <location>
        <begin position="1"/>
        <end position="10"/>
    </location>
</feature>
<reference evidence="2" key="2">
    <citation type="submission" date="2018-05" db="EMBL/GenBank/DDBJ databases">
        <title>OgluRS3 (Oryza glumaepatula Reference Sequence Version 3).</title>
        <authorList>
            <person name="Zhang J."/>
            <person name="Kudrna D."/>
            <person name="Lee S."/>
            <person name="Talag J."/>
            <person name="Welchert J."/>
            <person name="Wing R.A."/>
        </authorList>
    </citation>
    <scope>NUCLEOTIDE SEQUENCE [LARGE SCALE GENOMIC DNA]</scope>
</reference>
<evidence type="ECO:0000256" key="1">
    <source>
        <dbReference type="SAM" id="MobiDB-lite"/>
    </source>
</evidence>
<feature type="region of interest" description="Disordered" evidence="1">
    <location>
        <begin position="1"/>
        <end position="57"/>
    </location>
</feature>
<dbReference type="AlphaFoldDB" id="A0A0E0BHC2"/>
<keyword evidence="3" id="KW-1185">Reference proteome</keyword>
<dbReference type="HOGENOM" id="CLU_2625948_0_0_1"/>
<evidence type="ECO:0000313" key="3">
    <source>
        <dbReference type="Proteomes" id="UP000026961"/>
    </source>
</evidence>
<name>A0A0E0BHC2_9ORYZ</name>
<dbReference type="EnsemblPlants" id="OGLUM11G08230.1">
    <property type="protein sequence ID" value="OGLUM11G08230.1"/>
    <property type="gene ID" value="OGLUM11G08230"/>
</dbReference>
<reference evidence="2" key="1">
    <citation type="submission" date="2015-04" db="UniProtKB">
        <authorList>
            <consortium name="EnsemblPlants"/>
        </authorList>
    </citation>
    <scope>IDENTIFICATION</scope>
</reference>
<organism evidence="2">
    <name type="scientific">Oryza glumipatula</name>
    <dbReference type="NCBI Taxonomy" id="40148"/>
    <lineage>
        <taxon>Eukaryota</taxon>
        <taxon>Viridiplantae</taxon>
        <taxon>Streptophyta</taxon>
        <taxon>Embryophyta</taxon>
        <taxon>Tracheophyta</taxon>
        <taxon>Spermatophyta</taxon>
        <taxon>Magnoliopsida</taxon>
        <taxon>Liliopsida</taxon>
        <taxon>Poales</taxon>
        <taxon>Poaceae</taxon>
        <taxon>BOP clade</taxon>
        <taxon>Oryzoideae</taxon>
        <taxon>Oryzeae</taxon>
        <taxon>Oryzinae</taxon>
        <taxon>Oryza</taxon>
    </lineage>
</organism>
<evidence type="ECO:0000313" key="2">
    <source>
        <dbReference type="EnsemblPlants" id="OGLUM11G08230.1"/>
    </source>
</evidence>
<accession>A0A0E0BHC2</accession>
<proteinExistence type="predicted"/>
<dbReference type="Proteomes" id="UP000026961">
    <property type="component" value="Chromosome 11"/>
</dbReference>
<sequence length="78" mass="7984">MPATGRGGAGEVSEKPALGAGAAGAGKHHADACCPSRLDRSECSEAGHNGAHSRSPQRSWLLVSMAEELAGQSQYTKH</sequence>
<dbReference type="Gramene" id="OGLUM11G08230.1">
    <property type="protein sequence ID" value="OGLUM11G08230.1"/>
    <property type="gene ID" value="OGLUM11G08230"/>
</dbReference>
<protein>
    <submittedName>
        <fullName evidence="2">Uncharacterized protein</fullName>
    </submittedName>
</protein>